<keyword evidence="1 2" id="KW-0238">DNA-binding</keyword>
<dbReference type="SUPFAM" id="SSF46689">
    <property type="entry name" value="Homeodomain-like"/>
    <property type="match status" value="1"/>
</dbReference>
<evidence type="ECO:0000256" key="2">
    <source>
        <dbReference type="PROSITE-ProRule" id="PRU00335"/>
    </source>
</evidence>
<dbReference type="InterPro" id="IPR009057">
    <property type="entry name" value="Homeodomain-like_sf"/>
</dbReference>
<dbReference type="RefSeq" id="WP_369790643.1">
    <property type="nucleotide sequence ID" value="NZ_CP165628.1"/>
</dbReference>
<dbReference type="InterPro" id="IPR050624">
    <property type="entry name" value="HTH-type_Tx_Regulator"/>
</dbReference>
<dbReference type="PANTHER" id="PTHR43479">
    <property type="entry name" value="ACREF/ENVCD OPERON REPRESSOR-RELATED"/>
    <property type="match status" value="1"/>
</dbReference>
<dbReference type="InterPro" id="IPR001647">
    <property type="entry name" value="HTH_TetR"/>
</dbReference>
<dbReference type="Gene3D" id="1.10.357.10">
    <property type="entry name" value="Tetracycline Repressor, domain 2"/>
    <property type="match status" value="1"/>
</dbReference>
<dbReference type="PANTHER" id="PTHR43479:SF11">
    <property type="entry name" value="ACREF_ENVCD OPERON REPRESSOR-RELATED"/>
    <property type="match status" value="1"/>
</dbReference>
<feature type="domain" description="HTH tetR-type" evidence="3">
    <location>
        <begin position="10"/>
        <end position="70"/>
    </location>
</feature>
<sequence length="197" mass="22026">MYQANEPYFQPLSKAILTEAIKVFYQFGYKKCSMEDIATAAKVSRQTLHLYFRNKEQLFRAALEIMTHDLLIAIQNVADNQNDAIEDILSEIFDVLCGKQGAVSSAANIAELMAVAHSKERHLITRFQTKVQEILANALSRAGIDTHWQQQGISAQDLALHLLDTSAGIKSLFTKGDDSNYLRRMAIAIRVVVIGAR</sequence>
<dbReference type="GO" id="GO:0003677">
    <property type="term" value="F:DNA binding"/>
    <property type="evidence" value="ECO:0007669"/>
    <property type="project" value="UniProtKB-UniRule"/>
</dbReference>
<feature type="DNA-binding region" description="H-T-H motif" evidence="2">
    <location>
        <begin position="33"/>
        <end position="52"/>
    </location>
</feature>
<dbReference type="Pfam" id="PF00440">
    <property type="entry name" value="TetR_N"/>
    <property type="match status" value="1"/>
</dbReference>
<dbReference type="EMBL" id="CP165628">
    <property type="protein sequence ID" value="XDU74473.1"/>
    <property type="molecule type" value="Genomic_DNA"/>
</dbReference>
<dbReference type="AlphaFoldDB" id="A0AB39VV19"/>
<evidence type="ECO:0000313" key="4">
    <source>
        <dbReference type="EMBL" id="XDU74473.1"/>
    </source>
</evidence>
<dbReference type="PROSITE" id="PS50977">
    <property type="entry name" value="HTH_TETR_2"/>
    <property type="match status" value="1"/>
</dbReference>
<name>A0AB39VV19_9GAMM</name>
<proteinExistence type="predicted"/>
<accession>A0AB39VV19</accession>
<organism evidence="4">
    <name type="scientific">Rouxiella sp. WC2420</name>
    <dbReference type="NCBI Taxonomy" id="3234145"/>
    <lineage>
        <taxon>Bacteria</taxon>
        <taxon>Pseudomonadati</taxon>
        <taxon>Pseudomonadota</taxon>
        <taxon>Gammaproteobacteria</taxon>
        <taxon>Enterobacterales</taxon>
        <taxon>Yersiniaceae</taxon>
        <taxon>Rouxiella</taxon>
    </lineage>
</organism>
<protein>
    <submittedName>
        <fullName evidence="4">TetR/AcrR family transcriptional regulator</fullName>
    </submittedName>
</protein>
<dbReference type="PRINTS" id="PR00455">
    <property type="entry name" value="HTHTETR"/>
</dbReference>
<reference evidence="4" key="1">
    <citation type="submission" date="2024-07" db="EMBL/GenBank/DDBJ databases">
        <authorList>
            <person name="Biller S.J."/>
        </authorList>
    </citation>
    <scope>NUCLEOTIDE SEQUENCE</scope>
    <source>
        <strain evidence="4">WC2420</strain>
    </source>
</reference>
<evidence type="ECO:0000259" key="3">
    <source>
        <dbReference type="PROSITE" id="PS50977"/>
    </source>
</evidence>
<gene>
    <name evidence="4" type="ORF">AB3G37_10510</name>
</gene>
<evidence type="ECO:0000256" key="1">
    <source>
        <dbReference type="ARBA" id="ARBA00023125"/>
    </source>
</evidence>